<organism evidence="6 7">
    <name type="scientific">Streptomyces tubbatahanensis</name>
    <dbReference type="NCBI Taxonomy" id="2923272"/>
    <lineage>
        <taxon>Bacteria</taxon>
        <taxon>Bacillati</taxon>
        <taxon>Actinomycetota</taxon>
        <taxon>Actinomycetes</taxon>
        <taxon>Kitasatosporales</taxon>
        <taxon>Streptomycetaceae</taxon>
        <taxon>Streptomyces</taxon>
    </lineage>
</organism>
<comment type="similarity">
    <text evidence="1">Belongs to the ATP-dependent AMP-binding enzyme family.</text>
</comment>
<feature type="domain" description="AMP-dependent synthetase/ligase" evidence="4">
    <location>
        <begin position="6"/>
        <end position="366"/>
    </location>
</feature>
<evidence type="ECO:0000313" key="6">
    <source>
        <dbReference type="EMBL" id="UNS99978.1"/>
    </source>
</evidence>
<dbReference type="InterPro" id="IPR045851">
    <property type="entry name" value="AMP-bd_C_sf"/>
</dbReference>
<accession>A0ABY3Y130</accession>
<feature type="domain" description="AMP-binding enzyme C-terminal" evidence="5">
    <location>
        <begin position="427"/>
        <end position="517"/>
    </location>
</feature>
<protein>
    <submittedName>
        <fullName evidence="6">Acyl-CoA synthetase</fullName>
    </submittedName>
</protein>
<feature type="region of interest" description="Disordered" evidence="3">
    <location>
        <begin position="149"/>
        <end position="183"/>
    </location>
</feature>
<dbReference type="InterPro" id="IPR020845">
    <property type="entry name" value="AMP-binding_CS"/>
</dbReference>
<dbReference type="Gene3D" id="3.30.300.30">
    <property type="match status" value="1"/>
</dbReference>
<dbReference type="Pfam" id="PF00501">
    <property type="entry name" value="AMP-binding"/>
    <property type="match status" value="1"/>
</dbReference>
<keyword evidence="7" id="KW-1185">Reference proteome</keyword>
<dbReference type="PROSITE" id="PS00455">
    <property type="entry name" value="AMP_BINDING"/>
    <property type="match status" value="1"/>
</dbReference>
<evidence type="ECO:0000256" key="2">
    <source>
        <dbReference type="ARBA" id="ARBA00022598"/>
    </source>
</evidence>
<dbReference type="Proteomes" id="UP001202244">
    <property type="component" value="Chromosome"/>
</dbReference>
<keyword evidence="2" id="KW-0436">Ligase</keyword>
<sequence length="531" mass="57688">MYPGVHASARPDKPAVIVARTGRVVTYRELEERSLRLANHVRAAGLVAGDHLALVSDNDPRCLEVYWAALRSGLYVTAVNSHLTADEAAYIVRDCGARMMIVSAALPELAAELAPRTQQVRERLAYGPREDLPGEAAVYDDYERVLAAASPQPPARQPRGADMLYSSGTTGRPKGIRPPLSGDDLTDSPHPLAVLFSELYGFDTGTVYLSPAPLYHAAPLRFCAVVTAAGGTVVLMDAFDAAGALEAIERYRVTHSQWVPTMFVRMLKLPEAERARYDVSSLRVAIHAAAPCPAEVKRRMMEWWGPVLYEYYAATEGNGLTVITPQEWLRKPGSVGRSGPLGEVRVCADDGTEVAAGTTGTVYFAREELPFTYHNDPDRTAEARHPLHPAWTTTGDIGHVDEDGYLFLTDRAAFTIISGGVNIYPQEIEDCLALHPKVADVAVIGVPDAEMGESVHAVVEAEPTAPARPEGWEGPEGSHEPGLEGELLAYLREHLAGYKVPRSLEFTDRLPRTPTGKLAKGALRRARSGCR</sequence>
<dbReference type="SUPFAM" id="SSF56801">
    <property type="entry name" value="Acetyl-CoA synthetase-like"/>
    <property type="match status" value="1"/>
</dbReference>
<dbReference type="Gene3D" id="3.40.50.12780">
    <property type="entry name" value="N-terminal domain of ligase-like"/>
    <property type="match status" value="1"/>
</dbReference>
<evidence type="ECO:0000313" key="7">
    <source>
        <dbReference type="Proteomes" id="UP001202244"/>
    </source>
</evidence>
<gene>
    <name evidence="6" type="ORF">MMF93_28590</name>
</gene>
<evidence type="ECO:0000256" key="3">
    <source>
        <dbReference type="SAM" id="MobiDB-lite"/>
    </source>
</evidence>
<dbReference type="EMBL" id="CP093846">
    <property type="protein sequence ID" value="UNS99978.1"/>
    <property type="molecule type" value="Genomic_DNA"/>
</dbReference>
<proteinExistence type="inferred from homology"/>
<dbReference type="InterPro" id="IPR000873">
    <property type="entry name" value="AMP-dep_synth/lig_dom"/>
</dbReference>
<name>A0ABY3Y130_9ACTN</name>
<dbReference type="PANTHER" id="PTHR43201:SF5">
    <property type="entry name" value="MEDIUM-CHAIN ACYL-COA LIGASE ACSF2, MITOCHONDRIAL"/>
    <property type="match status" value="1"/>
</dbReference>
<evidence type="ECO:0000256" key="1">
    <source>
        <dbReference type="ARBA" id="ARBA00006432"/>
    </source>
</evidence>
<dbReference type="InterPro" id="IPR042099">
    <property type="entry name" value="ANL_N_sf"/>
</dbReference>
<dbReference type="InterPro" id="IPR025110">
    <property type="entry name" value="AMP-bd_C"/>
</dbReference>
<dbReference type="PANTHER" id="PTHR43201">
    <property type="entry name" value="ACYL-COA SYNTHETASE"/>
    <property type="match status" value="1"/>
</dbReference>
<reference evidence="6 7" key="1">
    <citation type="journal article" date="2023" name="Microbiol. Spectr.">
        <title>Synergy between Genome Mining, Metabolomics, and Bioinformatics Uncovers Antibacterial Chlorinated Carbazole Alkaloids and Their Biosynthetic Gene Cluster from Streptomyces tubbatahanensis sp. nov., a Novel Actinomycete Isolated from Sulu Sea, Philippines.</title>
        <authorList>
            <person name="Tenebro C.P."/>
            <person name="Trono D.J.V.L."/>
            <person name="Balida L.A.P."/>
            <person name="Bayog L.K.A."/>
            <person name="Bruna J.R."/>
            <person name="Sabido E.M."/>
            <person name="Caspe D.P.C."/>
            <person name="de Los Santos E.L.C."/>
            <person name="Saludes J.P."/>
            <person name="Dalisay D.S."/>
        </authorList>
    </citation>
    <scope>NUCLEOTIDE SEQUENCE [LARGE SCALE GENOMIC DNA]</scope>
    <source>
        <strain evidence="6 7">DSD3025</strain>
    </source>
</reference>
<evidence type="ECO:0000259" key="4">
    <source>
        <dbReference type="Pfam" id="PF00501"/>
    </source>
</evidence>
<dbReference type="Pfam" id="PF13193">
    <property type="entry name" value="AMP-binding_C"/>
    <property type="match status" value="1"/>
</dbReference>
<dbReference type="RefSeq" id="WP_242755976.1">
    <property type="nucleotide sequence ID" value="NZ_CP093846.1"/>
</dbReference>
<evidence type="ECO:0000259" key="5">
    <source>
        <dbReference type="Pfam" id="PF13193"/>
    </source>
</evidence>